<protein>
    <submittedName>
        <fullName evidence="1">Uncharacterized protein</fullName>
    </submittedName>
</protein>
<organism evidence="1 2">
    <name type="scientific">Cryptotermes secundus</name>
    <dbReference type="NCBI Taxonomy" id="105785"/>
    <lineage>
        <taxon>Eukaryota</taxon>
        <taxon>Metazoa</taxon>
        <taxon>Ecdysozoa</taxon>
        <taxon>Arthropoda</taxon>
        <taxon>Hexapoda</taxon>
        <taxon>Insecta</taxon>
        <taxon>Pterygota</taxon>
        <taxon>Neoptera</taxon>
        <taxon>Polyneoptera</taxon>
        <taxon>Dictyoptera</taxon>
        <taxon>Blattodea</taxon>
        <taxon>Blattoidea</taxon>
        <taxon>Termitoidae</taxon>
        <taxon>Kalotermitidae</taxon>
        <taxon>Cryptotermitinae</taxon>
        <taxon>Cryptotermes</taxon>
    </lineage>
</organism>
<dbReference type="EMBL" id="NEVH01000258">
    <property type="protein sequence ID" value="PNF43796.1"/>
    <property type="molecule type" value="Genomic_DNA"/>
</dbReference>
<keyword evidence="2" id="KW-1185">Reference proteome</keyword>
<dbReference type="STRING" id="105785.A0A2J7RSH6"/>
<dbReference type="Gene3D" id="3.30.420.10">
    <property type="entry name" value="Ribonuclease H-like superfamily/Ribonuclease H"/>
    <property type="match status" value="1"/>
</dbReference>
<dbReference type="InParanoid" id="A0A2J7RSH6"/>
<accession>A0A2J7RSH6</accession>
<feature type="non-terminal residue" evidence="1">
    <location>
        <position position="1"/>
    </location>
</feature>
<evidence type="ECO:0000313" key="1">
    <source>
        <dbReference type="EMBL" id="PNF43796.1"/>
    </source>
</evidence>
<dbReference type="InterPro" id="IPR036397">
    <property type="entry name" value="RNaseH_sf"/>
</dbReference>
<sequence>HVCDSPKLNVSFGIMWDRTVGHFFHKRTITSAVFLDVLESFVFPQIAADFDGLHFGALDGRFCGQWIGREGPINWPPPSPDLTPMNFIFWGKSKTLCTAKG</sequence>
<dbReference type="PANTHER" id="PTHR47326:SF1">
    <property type="entry name" value="HTH PSQ-TYPE DOMAIN-CONTAINING PROTEIN"/>
    <property type="match status" value="1"/>
</dbReference>
<proteinExistence type="predicted"/>
<dbReference type="AlphaFoldDB" id="A0A2J7RSH6"/>
<dbReference type="GO" id="GO:0003676">
    <property type="term" value="F:nucleic acid binding"/>
    <property type="evidence" value="ECO:0007669"/>
    <property type="project" value="InterPro"/>
</dbReference>
<gene>
    <name evidence="1" type="ORF">B7P43_G09757</name>
</gene>
<dbReference type="Proteomes" id="UP000235965">
    <property type="component" value="Unassembled WGS sequence"/>
</dbReference>
<evidence type="ECO:0000313" key="2">
    <source>
        <dbReference type="Proteomes" id="UP000235965"/>
    </source>
</evidence>
<name>A0A2J7RSH6_9NEOP</name>
<reference evidence="1 2" key="1">
    <citation type="submission" date="2017-12" db="EMBL/GenBank/DDBJ databases">
        <title>Hemimetabolous genomes reveal molecular basis of termite eusociality.</title>
        <authorList>
            <person name="Harrison M.C."/>
            <person name="Jongepier E."/>
            <person name="Robertson H.M."/>
            <person name="Arning N."/>
            <person name="Bitard-Feildel T."/>
            <person name="Chao H."/>
            <person name="Childers C.P."/>
            <person name="Dinh H."/>
            <person name="Doddapaneni H."/>
            <person name="Dugan S."/>
            <person name="Gowin J."/>
            <person name="Greiner C."/>
            <person name="Han Y."/>
            <person name="Hu H."/>
            <person name="Hughes D.S.T."/>
            <person name="Huylmans A.-K."/>
            <person name="Kemena C."/>
            <person name="Kremer L.P.M."/>
            <person name="Lee S.L."/>
            <person name="Lopez-Ezquerra A."/>
            <person name="Mallet L."/>
            <person name="Monroy-Kuhn J.M."/>
            <person name="Moser A."/>
            <person name="Murali S.C."/>
            <person name="Muzny D.M."/>
            <person name="Otani S."/>
            <person name="Piulachs M.-D."/>
            <person name="Poelchau M."/>
            <person name="Qu J."/>
            <person name="Schaub F."/>
            <person name="Wada-Katsumata A."/>
            <person name="Worley K.C."/>
            <person name="Xie Q."/>
            <person name="Ylla G."/>
            <person name="Poulsen M."/>
            <person name="Gibbs R.A."/>
            <person name="Schal C."/>
            <person name="Richards S."/>
            <person name="Belles X."/>
            <person name="Korb J."/>
            <person name="Bornberg-Bauer E."/>
        </authorList>
    </citation>
    <scope>NUCLEOTIDE SEQUENCE [LARGE SCALE GENOMIC DNA]</scope>
    <source>
        <tissue evidence="1">Whole body</tissue>
    </source>
</reference>
<comment type="caution">
    <text evidence="1">The sequence shown here is derived from an EMBL/GenBank/DDBJ whole genome shotgun (WGS) entry which is preliminary data.</text>
</comment>
<dbReference type="PANTHER" id="PTHR47326">
    <property type="entry name" value="TRANSPOSABLE ELEMENT TC3 TRANSPOSASE-LIKE PROTEIN"/>
    <property type="match status" value="1"/>
</dbReference>